<evidence type="ECO:0000313" key="2">
    <source>
        <dbReference type="Proteomes" id="UP000247702"/>
    </source>
</evidence>
<dbReference type="Proteomes" id="UP000247702">
    <property type="component" value="Unassembled WGS sequence"/>
</dbReference>
<sequence length="397" mass="45153">HIQAIKDKHPNDESILKCLEVLNINLSIALSSDEGALDCIKSWKSRLDFVTSLLTFLHPNVDNAVYVNVSEILCKFVSMKSTMNLASDIMQILIEKHSLWQRGLSNVTQEELQLKFGGSRSIFTELKLLGNESDAYSPSGPSIHVYKTFLTKLRTEDILRLQQKIYKPYLMIINKMVDAAIELKEFDKIIRLCSLIVLEMMDHIDVNNIFNQLLNIYEKYSTKEVINAYRNAPFAMLVERILNSDSHFILNLLPERLNTFKSLIGIIKSSKPDVIQPIVLKHIQQLAANSKVLREKLDSKDLDSINTIIEELLIILQVLVLALSDSDIPVDDPLRKAYLDSLKEINSEQIKSGLGQFDELAEVINKINFLLSQLTPQCENDFEVVEKPENDANNNNA</sequence>
<dbReference type="STRING" id="94130.A0A2Z6S8U7"/>
<keyword evidence="2" id="KW-1185">Reference proteome</keyword>
<comment type="caution">
    <text evidence="1">The sequence shown here is derived from an EMBL/GenBank/DDBJ whole genome shotgun (WGS) entry which is preliminary data.</text>
</comment>
<evidence type="ECO:0000313" key="1">
    <source>
        <dbReference type="EMBL" id="GBC05850.1"/>
    </source>
</evidence>
<reference evidence="1 2" key="1">
    <citation type="submission" date="2017-11" db="EMBL/GenBank/DDBJ databases">
        <title>The genome of Rhizophagus clarus HR1 reveals common genetic basis of auxotrophy among arbuscular mycorrhizal fungi.</title>
        <authorList>
            <person name="Kobayashi Y."/>
        </authorList>
    </citation>
    <scope>NUCLEOTIDE SEQUENCE [LARGE SCALE GENOMIC DNA]</scope>
    <source>
        <strain evidence="1 2">HR1</strain>
    </source>
</reference>
<proteinExistence type="predicted"/>
<protein>
    <submittedName>
        <fullName evidence="1">Uncharacterized protein</fullName>
    </submittedName>
</protein>
<organism evidence="1 2">
    <name type="scientific">Rhizophagus clarus</name>
    <dbReference type="NCBI Taxonomy" id="94130"/>
    <lineage>
        <taxon>Eukaryota</taxon>
        <taxon>Fungi</taxon>
        <taxon>Fungi incertae sedis</taxon>
        <taxon>Mucoromycota</taxon>
        <taxon>Glomeromycotina</taxon>
        <taxon>Glomeromycetes</taxon>
        <taxon>Glomerales</taxon>
        <taxon>Glomeraceae</taxon>
        <taxon>Rhizophagus</taxon>
    </lineage>
</organism>
<gene>
    <name evidence="1" type="ORF">RclHR1_06470013</name>
</gene>
<name>A0A2Z6S8U7_9GLOM</name>
<dbReference type="EMBL" id="BEXD01004034">
    <property type="protein sequence ID" value="GBC05850.1"/>
    <property type="molecule type" value="Genomic_DNA"/>
</dbReference>
<feature type="non-terminal residue" evidence="1">
    <location>
        <position position="1"/>
    </location>
</feature>
<dbReference type="AlphaFoldDB" id="A0A2Z6S8U7"/>
<accession>A0A2Z6S8U7</accession>